<name>A0A9W6Q6H8_9ACTN</name>
<dbReference type="EMBL" id="BSSA01000009">
    <property type="protein sequence ID" value="GLW70810.1"/>
    <property type="molecule type" value="Genomic_DNA"/>
</dbReference>
<feature type="domain" description="PBP" evidence="2">
    <location>
        <begin position="34"/>
        <end position="200"/>
    </location>
</feature>
<dbReference type="InterPro" id="IPR024370">
    <property type="entry name" value="PBP_domain"/>
</dbReference>
<accession>A0A9W6Q6H8</accession>
<dbReference type="SUPFAM" id="SSF53850">
    <property type="entry name" value="Periplasmic binding protein-like II"/>
    <property type="match status" value="1"/>
</dbReference>
<dbReference type="Pfam" id="PF12849">
    <property type="entry name" value="PBP_like_2"/>
    <property type="match status" value="1"/>
</dbReference>
<dbReference type="Gene3D" id="3.40.190.10">
    <property type="entry name" value="Periplasmic binding protein-like II"/>
    <property type="match status" value="2"/>
</dbReference>
<evidence type="ECO:0000259" key="2">
    <source>
        <dbReference type="Pfam" id="PF12849"/>
    </source>
</evidence>
<dbReference type="Proteomes" id="UP001165041">
    <property type="component" value="Unassembled WGS sequence"/>
</dbReference>
<evidence type="ECO:0000313" key="4">
    <source>
        <dbReference type="Proteomes" id="UP001165041"/>
    </source>
</evidence>
<evidence type="ECO:0000313" key="3">
    <source>
        <dbReference type="EMBL" id="GLW70810.1"/>
    </source>
</evidence>
<dbReference type="RefSeq" id="WP_285736625.1">
    <property type="nucleotide sequence ID" value="NZ_BSSA01000009.1"/>
</dbReference>
<dbReference type="AlphaFoldDB" id="A0A9W6Q6H8"/>
<gene>
    <name evidence="3" type="ORF">Kpho02_31090</name>
</gene>
<feature type="chain" id="PRO_5040989023" description="PBP domain-containing protein" evidence="1">
    <location>
        <begin position="28"/>
        <end position="341"/>
    </location>
</feature>
<reference evidence="3" key="1">
    <citation type="submission" date="2023-02" db="EMBL/GenBank/DDBJ databases">
        <title>Kitasatospora phosalacinea NBRC 14627.</title>
        <authorList>
            <person name="Ichikawa N."/>
            <person name="Sato H."/>
            <person name="Tonouchi N."/>
        </authorList>
    </citation>
    <scope>NUCLEOTIDE SEQUENCE</scope>
    <source>
        <strain evidence="3">NBRC 14627</strain>
    </source>
</reference>
<proteinExistence type="predicted"/>
<sequence>MRHTAAKAFAAVAMTAALTAVAVPAMADPATGTVPASTDIVGAGSDTTQALLNQFSTDYNATVSGTPKLYSWDATGSATIVPKSGAASITRPNGSGAGIAALNAAGSSLDFARSSRGPQTGDPASDLFVAFAKDAVTWSAKSGGHAPANLTTQDLFDIYSCTAGKTDWSNFGGTAGTIKPYLPQINSGTRSFFLKAIGNPVLGSCVVTGPEENEGTDPALQNDDNLIFPYSVGHWVGQANGHTTATDDKGNLTLRSINGVAPLTASGTLNPTFANPTYGRVLYNVVRDSDWNASPATTKSTALRAIFGPSGYLCSTAGKASTTSYGYLTLAAAACGSTTHI</sequence>
<protein>
    <recommendedName>
        <fullName evidence="2">PBP domain-containing protein</fullName>
    </recommendedName>
</protein>
<comment type="caution">
    <text evidence="3">The sequence shown here is derived from an EMBL/GenBank/DDBJ whole genome shotgun (WGS) entry which is preliminary data.</text>
</comment>
<feature type="signal peptide" evidence="1">
    <location>
        <begin position="1"/>
        <end position="27"/>
    </location>
</feature>
<organism evidence="3 4">
    <name type="scientific">Kitasatospora phosalacinea</name>
    <dbReference type="NCBI Taxonomy" id="2065"/>
    <lineage>
        <taxon>Bacteria</taxon>
        <taxon>Bacillati</taxon>
        <taxon>Actinomycetota</taxon>
        <taxon>Actinomycetes</taxon>
        <taxon>Kitasatosporales</taxon>
        <taxon>Streptomycetaceae</taxon>
        <taxon>Kitasatospora</taxon>
    </lineage>
</organism>
<keyword evidence="1" id="KW-0732">Signal</keyword>
<evidence type="ECO:0000256" key="1">
    <source>
        <dbReference type="SAM" id="SignalP"/>
    </source>
</evidence>